<evidence type="ECO:0000313" key="3">
    <source>
        <dbReference type="Proteomes" id="UP000013085"/>
    </source>
</evidence>
<evidence type="ECO:0000313" key="2">
    <source>
        <dbReference type="EMBL" id="ENZ12405.1"/>
    </source>
</evidence>
<evidence type="ECO:0000259" key="1">
    <source>
        <dbReference type="Pfam" id="PF00753"/>
    </source>
</evidence>
<dbReference type="Gene3D" id="3.60.15.10">
    <property type="entry name" value="Ribonuclease Z/Hydroxyacylglutathione hydrolase-like"/>
    <property type="match status" value="1"/>
</dbReference>
<proteinExistence type="predicted"/>
<dbReference type="RefSeq" id="WP_002593642.1">
    <property type="nucleotide sequence ID" value="NZ_KB850979.1"/>
</dbReference>
<protein>
    <recommendedName>
        <fullName evidence="1">Metallo-beta-lactamase domain-containing protein</fullName>
    </recommendedName>
</protein>
<dbReference type="Proteomes" id="UP000013085">
    <property type="component" value="Unassembled WGS sequence"/>
</dbReference>
<gene>
    <name evidence="2" type="ORF">HMPREF1090_03531</name>
</gene>
<dbReference type="AlphaFoldDB" id="A0A0E2HL95"/>
<dbReference type="PANTHER" id="PTHR47619:SF1">
    <property type="entry name" value="EXODEOXYRIBONUCLEASE WALJ"/>
    <property type="match status" value="1"/>
</dbReference>
<dbReference type="InterPro" id="IPR001279">
    <property type="entry name" value="Metallo-B-lactamas"/>
</dbReference>
<dbReference type="PATRIC" id="fig|999408.3.peg.3806"/>
<dbReference type="PANTHER" id="PTHR47619">
    <property type="entry name" value="METALLO-HYDROLASE YYCJ-RELATED"/>
    <property type="match status" value="1"/>
</dbReference>
<dbReference type="InterPro" id="IPR036866">
    <property type="entry name" value="RibonucZ/Hydroxyglut_hydro"/>
</dbReference>
<dbReference type="Pfam" id="PF00753">
    <property type="entry name" value="Lactamase_B"/>
    <property type="match status" value="1"/>
</dbReference>
<dbReference type="InterPro" id="IPR052533">
    <property type="entry name" value="WalJ/YycJ-like"/>
</dbReference>
<comment type="caution">
    <text evidence="2">The sequence shown here is derived from an EMBL/GenBank/DDBJ whole genome shotgun (WGS) entry which is preliminary data.</text>
</comment>
<feature type="domain" description="Metallo-beta-lactamase" evidence="1">
    <location>
        <begin position="11"/>
        <end position="139"/>
    </location>
</feature>
<name>A0A0E2HL95_9FIRM</name>
<reference evidence="2 3" key="1">
    <citation type="submission" date="2013-01" db="EMBL/GenBank/DDBJ databases">
        <title>The Genome Sequence of Clostridium clostridioforme 90A8.</title>
        <authorList>
            <consortium name="The Broad Institute Genome Sequencing Platform"/>
            <person name="Earl A."/>
            <person name="Ward D."/>
            <person name="Feldgarden M."/>
            <person name="Gevers D."/>
            <person name="Courvalin P."/>
            <person name="Lambert T."/>
            <person name="Walker B."/>
            <person name="Young S.K."/>
            <person name="Zeng Q."/>
            <person name="Gargeya S."/>
            <person name="Fitzgerald M."/>
            <person name="Haas B."/>
            <person name="Abouelleil A."/>
            <person name="Alvarado L."/>
            <person name="Arachchi H.M."/>
            <person name="Berlin A.M."/>
            <person name="Chapman S.B."/>
            <person name="Dewar J."/>
            <person name="Goldberg J."/>
            <person name="Griggs A."/>
            <person name="Gujja S."/>
            <person name="Hansen M."/>
            <person name="Howarth C."/>
            <person name="Imamovic A."/>
            <person name="Larimer J."/>
            <person name="McCowan C."/>
            <person name="Murphy C."/>
            <person name="Neiman D."/>
            <person name="Pearson M."/>
            <person name="Priest M."/>
            <person name="Roberts A."/>
            <person name="Saif S."/>
            <person name="Shea T."/>
            <person name="Sisk P."/>
            <person name="Sykes S."/>
            <person name="Wortman J."/>
            <person name="Nusbaum C."/>
            <person name="Birren B."/>
        </authorList>
    </citation>
    <scope>NUCLEOTIDE SEQUENCE [LARGE SCALE GENOMIC DNA]</scope>
    <source>
        <strain evidence="2 3">90A8</strain>
    </source>
</reference>
<dbReference type="HOGENOM" id="CLU_073253_2_0_9"/>
<accession>A0A0E2HL95</accession>
<organism evidence="2 3">
    <name type="scientific">[Clostridium] clostridioforme 90A8</name>
    <dbReference type="NCBI Taxonomy" id="999408"/>
    <lineage>
        <taxon>Bacteria</taxon>
        <taxon>Bacillati</taxon>
        <taxon>Bacillota</taxon>
        <taxon>Clostridia</taxon>
        <taxon>Lachnospirales</taxon>
        <taxon>Lachnospiraceae</taxon>
        <taxon>Enterocloster</taxon>
    </lineage>
</organism>
<dbReference type="SUPFAM" id="SSF56281">
    <property type="entry name" value="Metallo-hydrolase/oxidoreductase"/>
    <property type="match status" value="1"/>
</dbReference>
<dbReference type="EMBL" id="AGYR01000039">
    <property type="protein sequence ID" value="ENZ12405.1"/>
    <property type="molecule type" value="Genomic_DNA"/>
</dbReference>
<sequence length="242" mass="27452">MKLKVIGSGSKGNSYALISENAILLLEAGCRLIDVKKAINFQIGKVVGCLATHAHKDHIGYVKDFLSAGIKIYTNGETKEVVDCAYGEWLYGVPEKEMFKVGRFKVMPFYVPHNDTPNYGYLVEHEEMGKLLFATDFEYLPWTFRQHRLNHMLIECNHMDDVENTGPNYEHVMRGHSSLSTVLDVVRKNQTPCLRNVILCHLSHFNADTKQMLAEVEKVAGNRVKVFCAEAGLEAELRKELF</sequence>